<dbReference type="FunFam" id="2.30.30.140:FF:000018">
    <property type="entry name" value="Serine/threonine-protein kinase 31"/>
    <property type="match status" value="1"/>
</dbReference>
<name>A0AAD1XXY3_EUPCR</name>
<dbReference type="PANTHER" id="PTHR12302:SF2">
    <property type="entry name" value="STAPHYLOCOCCAL NUCLEASE DOMAIN-CONTAINING PROTEIN 1"/>
    <property type="match status" value="1"/>
</dbReference>
<dbReference type="Pfam" id="PF00567">
    <property type="entry name" value="TUDOR"/>
    <property type="match status" value="1"/>
</dbReference>
<dbReference type="PROSITE" id="PS50830">
    <property type="entry name" value="TNASE_3"/>
    <property type="match status" value="1"/>
</dbReference>
<dbReference type="GO" id="GO:0005829">
    <property type="term" value="C:cytosol"/>
    <property type="evidence" value="ECO:0007669"/>
    <property type="project" value="TreeGrafter"/>
</dbReference>
<evidence type="ECO:0000313" key="3">
    <source>
        <dbReference type="EMBL" id="CAI2381553.1"/>
    </source>
</evidence>
<dbReference type="Proteomes" id="UP001295684">
    <property type="component" value="Unassembled WGS sequence"/>
</dbReference>
<evidence type="ECO:0000259" key="1">
    <source>
        <dbReference type="PROSITE" id="PS50304"/>
    </source>
</evidence>
<dbReference type="GO" id="GO:0003723">
    <property type="term" value="F:RNA binding"/>
    <property type="evidence" value="ECO:0007669"/>
    <property type="project" value="TreeGrafter"/>
</dbReference>
<dbReference type="Gene3D" id="2.30.30.140">
    <property type="match status" value="1"/>
</dbReference>
<dbReference type="SMART" id="SM00318">
    <property type="entry name" value="SNc"/>
    <property type="match status" value="1"/>
</dbReference>
<dbReference type="Pfam" id="PF00565">
    <property type="entry name" value="SNase"/>
    <property type="match status" value="2"/>
</dbReference>
<dbReference type="PROSITE" id="PS50304">
    <property type="entry name" value="TUDOR"/>
    <property type="match status" value="1"/>
</dbReference>
<dbReference type="SMART" id="SM00333">
    <property type="entry name" value="TUDOR"/>
    <property type="match status" value="1"/>
</dbReference>
<organism evidence="3 4">
    <name type="scientific">Euplotes crassus</name>
    <dbReference type="NCBI Taxonomy" id="5936"/>
    <lineage>
        <taxon>Eukaryota</taxon>
        <taxon>Sar</taxon>
        <taxon>Alveolata</taxon>
        <taxon>Ciliophora</taxon>
        <taxon>Intramacronucleata</taxon>
        <taxon>Spirotrichea</taxon>
        <taxon>Hypotrichia</taxon>
        <taxon>Euplotida</taxon>
        <taxon>Euplotidae</taxon>
        <taxon>Moneuplotes</taxon>
    </lineage>
</organism>
<keyword evidence="4" id="KW-1185">Reference proteome</keyword>
<protein>
    <recommendedName>
        <fullName evidence="5">Tudor domain-containing protein</fullName>
    </recommendedName>
</protein>
<dbReference type="InterPro" id="IPR016071">
    <property type="entry name" value="Staphylococal_nuclease_OB-fold"/>
</dbReference>
<gene>
    <name evidence="3" type="ORF">ECRASSUSDP1_LOCUS23009</name>
</gene>
<feature type="domain" description="TNase-like" evidence="2">
    <location>
        <begin position="46"/>
        <end position="184"/>
    </location>
</feature>
<dbReference type="InterPro" id="IPR035437">
    <property type="entry name" value="SNase_OB-fold_sf"/>
</dbReference>
<dbReference type="SUPFAM" id="SSF63748">
    <property type="entry name" value="Tudor/PWWP/MBT"/>
    <property type="match status" value="1"/>
</dbReference>
<accession>A0AAD1XXY3</accession>
<proteinExistence type="predicted"/>
<dbReference type="InterPro" id="IPR002999">
    <property type="entry name" value="Tudor"/>
</dbReference>
<evidence type="ECO:0000259" key="2">
    <source>
        <dbReference type="PROSITE" id="PS50830"/>
    </source>
</evidence>
<reference evidence="3" key="1">
    <citation type="submission" date="2023-07" db="EMBL/GenBank/DDBJ databases">
        <authorList>
            <consortium name="AG Swart"/>
            <person name="Singh M."/>
            <person name="Singh A."/>
            <person name="Seah K."/>
            <person name="Emmerich C."/>
        </authorList>
    </citation>
    <scope>NUCLEOTIDE SEQUENCE</scope>
    <source>
        <strain evidence="3">DP1</strain>
    </source>
</reference>
<dbReference type="SUPFAM" id="SSF50199">
    <property type="entry name" value="Staphylococcal nuclease"/>
    <property type="match status" value="2"/>
</dbReference>
<sequence>MAADTHASTKKLGVYSNKEANIYRFIDTSRNSKAAKAIYSSISAKPVLYGVVEYCFSGQRFKIRVDSENCSIAFGLIGVKIPQPDANSPTLTNISELAKNYAKNVLHQRDVALNIKYMDKRGSFLGNLWMLSGPKAKGDHFGKNILRKGYGNIQEDNVDKIDDYEDLEEAEKIAAGEQLGVWQPDVSARMTLATGDDYDAITDDIMSGTVVDMQDASNFYINLSKDQEKLEIISKKLSEYDDSSHEVLSHPIKNGTICAAKFKDDGNWYRGRVDSSIHSNDEHLYEIYFMDYGTKNDISIDNLKKIDDDLIQYPPLAHRCTLAYLSVPKGSQTFGNNASEMFKEHLWGKECSISFYDEDDYQYYVVINSGKEAKVNESINAYLLNEGFAKITNPESLPEELMEWKDYEQDAKDEQLNIWEIGGVDDQQD</sequence>
<feature type="domain" description="Tudor" evidence="1">
    <location>
        <begin position="251"/>
        <end position="313"/>
    </location>
</feature>
<dbReference type="EMBL" id="CAMPGE010023632">
    <property type="protein sequence ID" value="CAI2381553.1"/>
    <property type="molecule type" value="Genomic_DNA"/>
</dbReference>
<dbReference type="GO" id="GO:0005634">
    <property type="term" value="C:nucleus"/>
    <property type="evidence" value="ECO:0007669"/>
    <property type="project" value="TreeGrafter"/>
</dbReference>
<dbReference type="AlphaFoldDB" id="A0AAD1XXY3"/>
<evidence type="ECO:0008006" key="5">
    <source>
        <dbReference type="Google" id="ProtNLM"/>
    </source>
</evidence>
<evidence type="ECO:0000313" key="4">
    <source>
        <dbReference type="Proteomes" id="UP001295684"/>
    </source>
</evidence>
<dbReference type="PANTHER" id="PTHR12302">
    <property type="entry name" value="EBNA2 BINDING PROTEIN P100"/>
    <property type="match status" value="1"/>
</dbReference>
<dbReference type="Gene3D" id="2.40.50.90">
    <property type="match status" value="2"/>
</dbReference>
<dbReference type="GO" id="GO:0004518">
    <property type="term" value="F:nuclease activity"/>
    <property type="evidence" value="ECO:0007669"/>
    <property type="project" value="TreeGrafter"/>
</dbReference>
<comment type="caution">
    <text evidence="3">The sequence shown here is derived from an EMBL/GenBank/DDBJ whole genome shotgun (WGS) entry which is preliminary data.</text>
</comment>
<dbReference type="GO" id="GO:0006402">
    <property type="term" value="P:mRNA catabolic process"/>
    <property type="evidence" value="ECO:0007669"/>
    <property type="project" value="TreeGrafter"/>
</dbReference>